<feature type="transmembrane region" description="Helical" evidence="7">
    <location>
        <begin position="260"/>
        <end position="287"/>
    </location>
</feature>
<organism evidence="10">
    <name type="scientific">Oscillatoriales cyanobacterium SpSt-418</name>
    <dbReference type="NCBI Taxonomy" id="2282169"/>
    <lineage>
        <taxon>Bacteria</taxon>
        <taxon>Bacillati</taxon>
        <taxon>Cyanobacteriota</taxon>
        <taxon>Cyanophyceae</taxon>
        <taxon>Oscillatoriophycideae</taxon>
        <taxon>Oscillatoriales</taxon>
    </lineage>
</organism>
<reference evidence="10" key="1">
    <citation type="journal article" date="2020" name="mSystems">
        <title>Genome- and Community-Level Interaction Insights into Carbon Utilization and Element Cycling Functions of Hydrothermarchaeota in Hydrothermal Sediment.</title>
        <authorList>
            <person name="Zhou Z."/>
            <person name="Liu Y."/>
            <person name="Xu W."/>
            <person name="Pan J."/>
            <person name="Luo Z.H."/>
            <person name="Li M."/>
        </authorList>
    </citation>
    <scope>NUCLEOTIDE SEQUENCE [LARGE SCALE GENOMIC DNA]</scope>
    <source>
        <strain evidence="10">SpSt-418</strain>
    </source>
</reference>
<feature type="domain" description="ABC3 transporter permease C-terminal" evidence="8">
    <location>
        <begin position="269"/>
        <end position="380"/>
    </location>
</feature>
<proteinExistence type="inferred from homology"/>
<evidence type="ECO:0000259" key="9">
    <source>
        <dbReference type="Pfam" id="PF12704"/>
    </source>
</evidence>
<evidence type="ECO:0000256" key="6">
    <source>
        <dbReference type="ARBA" id="ARBA00038076"/>
    </source>
</evidence>
<evidence type="ECO:0000259" key="8">
    <source>
        <dbReference type="Pfam" id="PF02687"/>
    </source>
</evidence>
<dbReference type="EMBL" id="DSRU01000353">
    <property type="protein sequence ID" value="HFN00954.1"/>
    <property type="molecule type" value="Genomic_DNA"/>
</dbReference>
<dbReference type="InterPro" id="IPR003838">
    <property type="entry name" value="ABC3_permease_C"/>
</dbReference>
<protein>
    <submittedName>
        <fullName evidence="10">FtsX-like permease family protein</fullName>
    </submittedName>
</protein>
<sequence>MLGIIIGIAAVIAMVTIGRGAQAQTERQLKSLGSNLLFVQSGVALTGSPASQGAGSATTLTWEDAQAIASTCTSVSATAPVLNVRAQVVRSELNTNTFIVGTTPEFVQVRDFLPLTGRFFNQADVEQVARVAVLGQTVVGNLGLTADNAVGQTIRIQGEEFFIIGTMEYKGSSQFRDQDDQVMIPITTIASRIVGVNSLQGISVNNISVSAKSPEEMDAAQFQITNLLRLRHQIVPPRSDDFIVRNQADLVSASNAVSRIFTALLGGSAAISLVVGGIGIMNIMFVSVSERTREIGIRRAIGARSSDILWQFLIESIVLSLSGGVLGIILGVTTSSLINLALGWQIGVALDSILISLSVCLGIGIFFGAYPARKAARLTPIAALRSD</sequence>
<dbReference type="GO" id="GO:0022857">
    <property type="term" value="F:transmembrane transporter activity"/>
    <property type="evidence" value="ECO:0007669"/>
    <property type="project" value="TreeGrafter"/>
</dbReference>
<gene>
    <name evidence="10" type="ORF">ENR64_25000</name>
</gene>
<feature type="domain" description="MacB-like periplasmic core" evidence="9">
    <location>
        <begin position="1"/>
        <end position="226"/>
    </location>
</feature>
<dbReference type="InterPro" id="IPR025857">
    <property type="entry name" value="MacB_PCD"/>
</dbReference>
<keyword evidence="4 7" id="KW-1133">Transmembrane helix</keyword>
<keyword evidence="5 7" id="KW-0472">Membrane</keyword>
<keyword evidence="2" id="KW-1003">Cell membrane</keyword>
<dbReference type="PANTHER" id="PTHR30572:SF4">
    <property type="entry name" value="ABC TRANSPORTER PERMEASE YTRF"/>
    <property type="match status" value="1"/>
</dbReference>
<dbReference type="GO" id="GO:0005886">
    <property type="term" value="C:plasma membrane"/>
    <property type="evidence" value="ECO:0007669"/>
    <property type="project" value="UniProtKB-SubCell"/>
</dbReference>
<dbReference type="AlphaFoldDB" id="A0A7C3PI51"/>
<evidence type="ECO:0000256" key="2">
    <source>
        <dbReference type="ARBA" id="ARBA00022475"/>
    </source>
</evidence>
<evidence type="ECO:0000256" key="1">
    <source>
        <dbReference type="ARBA" id="ARBA00004651"/>
    </source>
</evidence>
<dbReference type="Pfam" id="PF02687">
    <property type="entry name" value="FtsX"/>
    <property type="match status" value="1"/>
</dbReference>
<dbReference type="Pfam" id="PF12704">
    <property type="entry name" value="MacB_PCD"/>
    <property type="match status" value="1"/>
</dbReference>
<accession>A0A7C3PI51</accession>
<dbReference type="PANTHER" id="PTHR30572">
    <property type="entry name" value="MEMBRANE COMPONENT OF TRANSPORTER-RELATED"/>
    <property type="match status" value="1"/>
</dbReference>
<comment type="subcellular location">
    <subcellularLocation>
        <location evidence="1">Cell membrane</location>
        <topology evidence="1">Multi-pass membrane protein</topology>
    </subcellularLocation>
</comment>
<feature type="transmembrane region" description="Helical" evidence="7">
    <location>
        <begin position="308"/>
        <end position="332"/>
    </location>
</feature>
<evidence type="ECO:0000256" key="4">
    <source>
        <dbReference type="ARBA" id="ARBA00022989"/>
    </source>
</evidence>
<dbReference type="InterPro" id="IPR050250">
    <property type="entry name" value="Macrolide_Exporter_MacB"/>
</dbReference>
<evidence type="ECO:0000256" key="3">
    <source>
        <dbReference type="ARBA" id="ARBA00022692"/>
    </source>
</evidence>
<name>A0A7C3PI51_9CYAN</name>
<comment type="similarity">
    <text evidence="6">Belongs to the ABC-4 integral membrane protein family.</text>
</comment>
<evidence type="ECO:0000256" key="7">
    <source>
        <dbReference type="SAM" id="Phobius"/>
    </source>
</evidence>
<evidence type="ECO:0000256" key="5">
    <source>
        <dbReference type="ARBA" id="ARBA00023136"/>
    </source>
</evidence>
<keyword evidence="3 7" id="KW-0812">Transmembrane</keyword>
<feature type="transmembrane region" description="Helical" evidence="7">
    <location>
        <begin position="344"/>
        <end position="370"/>
    </location>
</feature>
<evidence type="ECO:0000313" key="10">
    <source>
        <dbReference type="EMBL" id="HFN00954.1"/>
    </source>
</evidence>
<comment type="caution">
    <text evidence="10">The sequence shown here is derived from an EMBL/GenBank/DDBJ whole genome shotgun (WGS) entry which is preliminary data.</text>
</comment>